<proteinExistence type="predicted"/>
<organism evidence="1 2">
    <name type="scientific">Tenacibaculum phage Gundel_1</name>
    <dbReference type="NCBI Taxonomy" id="2745672"/>
    <lineage>
        <taxon>Viruses</taxon>
        <taxon>Duplodnaviria</taxon>
        <taxon>Heunggongvirae</taxon>
        <taxon>Uroviricota</taxon>
        <taxon>Caudoviricetes</taxon>
        <taxon>Pachyviridae</taxon>
        <taxon>Gundelvirus</taxon>
        <taxon>Gundelvirus Gundel</taxon>
    </lineage>
</organism>
<protein>
    <submittedName>
        <fullName evidence="1">Uncharacterized protein</fullName>
    </submittedName>
</protein>
<name>A0A8E4ZDH3_9CAUD</name>
<keyword evidence="2" id="KW-1185">Reference proteome</keyword>
<evidence type="ECO:0000313" key="1">
    <source>
        <dbReference type="EMBL" id="QQV91483.1"/>
    </source>
</evidence>
<dbReference type="Proteomes" id="UP000693868">
    <property type="component" value="Segment"/>
</dbReference>
<dbReference type="EMBL" id="MT732474">
    <property type="protein sequence ID" value="QQV91483.1"/>
    <property type="molecule type" value="Genomic_DNA"/>
</dbReference>
<accession>A0A8E4ZDH3</accession>
<evidence type="ECO:0000313" key="2">
    <source>
        <dbReference type="Proteomes" id="UP000693868"/>
    </source>
</evidence>
<sequence length="80" mass="9514">MAQTQYAQDLAKQYELGNTKEDFYQYIVNSMENGQRQQVRKLFGEMDNHDKQEFLTTWLDPRNRGIHKSTLNTCIIELLD</sequence>
<reference evidence="1" key="1">
    <citation type="submission" date="2020-07" db="EMBL/GenBank/DDBJ databases">
        <title>Highly diverse flavobacterial phages as mortality factor during North Sea spring blooms.</title>
        <authorList>
            <person name="Bartlau N."/>
            <person name="Wichels A."/>
            <person name="Krohne G."/>
            <person name="Adriaenssens E.M."/>
            <person name="Heins A."/>
            <person name="Fuchs B.M."/>
            <person name="Amann R."/>
            <person name="Moraru C."/>
        </authorList>
    </citation>
    <scope>NUCLEOTIDE SEQUENCE</scope>
</reference>
<gene>
    <name evidence="1" type="ORF">Gundel1_5</name>
</gene>